<keyword evidence="6" id="KW-0004">4Fe-4S</keyword>
<dbReference type="InterPro" id="IPR004358">
    <property type="entry name" value="Sig_transdc_His_kin-like_C"/>
</dbReference>
<evidence type="ECO:0000256" key="3">
    <source>
        <dbReference type="ARBA" id="ARBA00004496"/>
    </source>
</evidence>
<keyword evidence="7" id="KW-0963">Cytoplasm</keyword>
<evidence type="ECO:0000256" key="4">
    <source>
        <dbReference type="ARBA" id="ARBA00012438"/>
    </source>
</evidence>
<evidence type="ECO:0000256" key="6">
    <source>
        <dbReference type="ARBA" id="ARBA00022485"/>
    </source>
</evidence>
<evidence type="ECO:0000256" key="1">
    <source>
        <dbReference type="ARBA" id="ARBA00000085"/>
    </source>
</evidence>
<dbReference type="GO" id="GO:0000155">
    <property type="term" value="F:phosphorelay sensor kinase activity"/>
    <property type="evidence" value="ECO:0007669"/>
    <property type="project" value="InterPro"/>
</dbReference>
<dbReference type="GO" id="GO:0051539">
    <property type="term" value="F:4 iron, 4 sulfur cluster binding"/>
    <property type="evidence" value="ECO:0007669"/>
    <property type="project" value="UniProtKB-KW"/>
</dbReference>
<evidence type="ECO:0000256" key="10">
    <source>
        <dbReference type="ARBA" id="ARBA00022777"/>
    </source>
</evidence>
<dbReference type="InterPro" id="IPR003594">
    <property type="entry name" value="HATPase_dom"/>
</dbReference>
<evidence type="ECO:0000256" key="5">
    <source>
        <dbReference type="ARBA" id="ARBA00017322"/>
    </source>
</evidence>
<dbReference type="PANTHER" id="PTHR24421:SF58">
    <property type="entry name" value="SIGNAL TRANSDUCTION HISTIDINE-PROTEIN KINASE_PHOSPHATASE UHPB"/>
    <property type="match status" value="1"/>
</dbReference>
<comment type="catalytic activity">
    <reaction evidence="1">
        <text>ATP + protein L-histidine = ADP + protein N-phospho-L-histidine.</text>
        <dbReference type="EC" id="2.7.13.3"/>
    </reaction>
</comment>
<dbReference type="GO" id="GO:0016020">
    <property type="term" value="C:membrane"/>
    <property type="evidence" value="ECO:0007669"/>
    <property type="project" value="InterPro"/>
</dbReference>
<feature type="domain" description="Histidine kinase" evidence="17">
    <location>
        <begin position="529"/>
        <end position="618"/>
    </location>
</feature>
<keyword evidence="10 18" id="KW-0418">Kinase</keyword>
<evidence type="ECO:0000256" key="12">
    <source>
        <dbReference type="ARBA" id="ARBA00023012"/>
    </source>
</evidence>
<dbReference type="EMBL" id="JACHEO010000001">
    <property type="protein sequence ID" value="MBB5346305.1"/>
    <property type="molecule type" value="Genomic_DNA"/>
</dbReference>
<evidence type="ECO:0000256" key="13">
    <source>
        <dbReference type="ARBA" id="ARBA00023014"/>
    </source>
</evidence>
<evidence type="ECO:0000313" key="18">
    <source>
        <dbReference type="EMBL" id="MBB5346305.1"/>
    </source>
</evidence>
<evidence type="ECO:0000256" key="16">
    <source>
        <dbReference type="SAM" id="Phobius"/>
    </source>
</evidence>
<dbReference type="Gene3D" id="3.30.565.10">
    <property type="entry name" value="Histidine kinase-like ATPase, C-terminal domain"/>
    <property type="match status" value="1"/>
</dbReference>
<keyword evidence="16" id="KW-0812">Transmembrane</keyword>
<proteinExistence type="predicted"/>
<keyword evidence="9" id="KW-0479">Metal-binding</keyword>
<comment type="function">
    <text evidence="14">Member of the two-component regulatory system NreB/NreC involved in the control of dissimilatory nitrate/nitrite reduction in response to oxygen. NreB functions as a direct oxygen sensor histidine kinase which is autophosphorylated, in the absence of oxygen, probably at the conserved histidine residue, and transfers its phosphate group probably to a conserved aspartate residue of NreC. NreB/NreC activates the expression of the nitrate (narGHJI) and nitrite (nir) reductase operons, as well as the putative nitrate transporter gene narT.</text>
</comment>
<comment type="cofactor">
    <cofactor evidence="2">
        <name>[4Fe-4S] cluster</name>
        <dbReference type="ChEBI" id="CHEBI:49883"/>
    </cofactor>
</comment>
<accession>A0A840UKY8</accession>
<dbReference type="SUPFAM" id="SSF55874">
    <property type="entry name" value="ATPase domain of HSP90 chaperone/DNA topoisomerase II/histidine kinase"/>
    <property type="match status" value="1"/>
</dbReference>
<dbReference type="PANTHER" id="PTHR24421">
    <property type="entry name" value="NITRATE/NITRITE SENSOR PROTEIN NARX-RELATED"/>
    <property type="match status" value="1"/>
</dbReference>
<dbReference type="RefSeq" id="WP_183347031.1">
    <property type="nucleotide sequence ID" value="NZ_JACHEO010000001.1"/>
</dbReference>
<keyword evidence="16" id="KW-1133">Transmembrane helix</keyword>
<evidence type="ECO:0000256" key="15">
    <source>
        <dbReference type="ARBA" id="ARBA00030800"/>
    </source>
</evidence>
<dbReference type="GO" id="GO:0046983">
    <property type="term" value="F:protein dimerization activity"/>
    <property type="evidence" value="ECO:0007669"/>
    <property type="project" value="InterPro"/>
</dbReference>
<organism evidence="18 19">
    <name type="scientific">Desulfoprunum benzoelyticum</name>
    <dbReference type="NCBI Taxonomy" id="1506996"/>
    <lineage>
        <taxon>Bacteria</taxon>
        <taxon>Pseudomonadati</taxon>
        <taxon>Thermodesulfobacteriota</taxon>
        <taxon>Desulfobulbia</taxon>
        <taxon>Desulfobulbales</taxon>
        <taxon>Desulfobulbaceae</taxon>
        <taxon>Desulfoprunum</taxon>
    </lineage>
</organism>
<evidence type="ECO:0000259" key="17">
    <source>
        <dbReference type="PROSITE" id="PS50109"/>
    </source>
</evidence>
<reference evidence="18 19" key="1">
    <citation type="submission" date="2020-08" db="EMBL/GenBank/DDBJ databases">
        <title>Genomic Encyclopedia of Type Strains, Phase IV (KMG-IV): sequencing the most valuable type-strain genomes for metagenomic binning, comparative biology and taxonomic classification.</title>
        <authorList>
            <person name="Goeker M."/>
        </authorList>
    </citation>
    <scope>NUCLEOTIDE SEQUENCE [LARGE SCALE GENOMIC DNA]</scope>
    <source>
        <strain evidence="18 19">DSM 28570</strain>
    </source>
</reference>
<evidence type="ECO:0000313" key="19">
    <source>
        <dbReference type="Proteomes" id="UP000539642"/>
    </source>
</evidence>
<dbReference type="InterPro" id="IPR036890">
    <property type="entry name" value="HATPase_C_sf"/>
</dbReference>
<comment type="caution">
    <text evidence="18">The sequence shown here is derived from an EMBL/GenBank/DDBJ whole genome shotgun (WGS) entry which is preliminary data.</text>
</comment>
<evidence type="ECO:0000256" key="11">
    <source>
        <dbReference type="ARBA" id="ARBA00023004"/>
    </source>
</evidence>
<dbReference type="Proteomes" id="UP000539642">
    <property type="component" value="Unassembled WGS sequence"/>
</dbReference>
<keyword evidence="16" id="KW-0472">Membrane</keyword>
<dbReference type="InterPro" id="IPR005467">
    <property type="entry name" value="His_kinase_dom"/>
</dbReference>
<evidence type="ECO:0000256" key="8">
    <source>
        <dbReference type="ARBA" id="ARBA00022679"/>
    </source>
</evidence>
<dbReference type="EC" id="2.7.13.3" evidence="4"/>
<name>A0A840UKY8_9BACT</name>
<dbReference type="Gene3D" id="3.40.50.2300">
    <property type="match status" value="2"/>
</dbReference>
<sequence>MSGKQSPGSLSPNVVHIVVVLMAILLIGRPAPLTAEPQPNGTREKQVVVLYSQPRDFPATEMVEQGLMEGLGKENRRSVQLYSEYLDLSRFRDMPQRTALANLLHNRYVGGNIDLVVCVDVPAAYFLMEYGDKLFSGIPIVMCSIPESLSEPLLTSPLKERVSGVLEPAAVSQYLVESALRFKPDTAHAVLIAGSFENDRARSAALRKALAAVTPKVEFTDLTGLGLGDILERVEKLSPDSIIFYSTLFVDGKGHSYVPRNVLRSIAAHTDLPIFGPYESYLGDGIIGGPLISLRLEGRKAGEMALRILRAQPPGDSPFITPDDIALTQYDWRQLQRHNIAERLLPKDSTILFREASLWDLYKRYIIGVVVLLALQTLLIVGLVFNLRQRKKAEAALQDSRSELQTLAGRLISSQEEELSRLSREFHDDYAQRLAALAIETGTLELHSAQLEPAPLRDRIGHIKKQVINLSDDIHALSRELHPAILKDLGLERAINSLCTNFSDREDIPVTCHYEALPENLSPDAALCIYRVIQEGLRNIAKHAHARHVDVFLKGSANRLLATIEDDGAGFEPKCARHTPGIGLASMRERVQYVKGEFTVSSEPGNGTVITLSVPVHRGEDEKAENTAC</sequence>
<dbReference type="InterPro" id="IPR050482">
    <property type="entry name" value="Sensor_HK_TwoCompSys"/>
</dbReference>
<keyword evidence="19" id="KW-1185">Reference proteome</keyword>
<gene>
    <name evidence="18" type="ORF">HNQ81_000012</name>
</gene>
<protein>
    <recommendedName>
        <fullName evidence="5">Oxygen sensor histidine kinase NreB</fullName>
        <ecNumber evidence="4">2.7.13.3</ecNumber>
    </recommendedName>
    <alternativeName>
        <fullName evidence="15">Nitrogen regulation protein B</fullName>
    </alternativeName>
</protein>
<dbReference type="Gene3D" id="1.20.5.1930">
    <property type="match status" value="1"/>
</dbReference>
<dbReference type="GO" id="GO:0005737">
    <property type="term" value="C:cytoplasm"/>
    <property type="evidence" value="ECO:0007669"/>
    <property type="project" value="UniProtKB-SubCell"/>
</dbReference>
<dbReference type="PRINTS" id="PR00344">
    <property type="entry name" value="BCTRLSENSOR"/>
</dbReference>
<dbReference type="Pfam" id="PF02518">
    <property type="entry name" value="HATPase_c"/>
    <property type="match status" value="1"/>
</dbReference>
<evidence type="ECO:0000256" key="2">
    <source>
        <dbReference type="ARBA" id="ARBA00001966"/>
    </source>
</evidence>
<dbReference type="GO" id="GO:0046872">
    <property type="term" value="F:metal ion binding"/>
    <property type="evidence" value="ECO:0007669"/>
    <property type="project" value="UniProtKB-KW"/>
</dbReference>
<keyword evidence="13" id="KW-0411">Iron-sulfur</keyword>
<dbReference type="AlphaFoldDB" id="A0A840UKY8"/>
<keyword evidence="8" id="KW-0808">Transferase</keyword>
<evidence type="ECO:0000256" key="9">
    <source>
        <dbReference type="ARBA" id="ARBA00022723"/>
    </source>
</evidence>
<dbReference type="Pfam" id="PF07730">
    <property type="entry name" value="HisKA_3"/>
    <property type="match status" value="1"/>
</dbReference>
<evidence type="ECO:0000256" key="7">
    <source>
        <dbReference type="ARBA" id="ARBA00022490"/>
    </source>
</evidence>
<dbReference type="InterPro" id="IPR011712">
    <property type="entry name" value="Sig_transdc_His_kin_sub3_dim/P"/>
</dbReference>
<comment type="subcellular location">
    <subcellularLocation>
        <location evidence="3">Cytoplasm</location>
    </subcellularLocation>
</comment>
<keyword evidence="12" id="KW-0902">Two-component regulatory system</keyword>
<dbReference type="SMART" id="SM00387">
    <property type="entry name" value="HATPase_c"/>
    <property type="match status" value="1"/>
</dbReference>
<evidence type="ECO:0000256" key="14">
    <source>
        <dbReference type="ARBA" id="ARBA00024827"/>
    </source>
</evidence>
<keyword evidence="11" id="KW-0408">Iron</keyword>
<dbReference type="CDD" id="cd16917">
    <property type="entry name" value="HATPase_UhpB-NarQ-NarX-like"/>
    <property type="match status" value="1"/>
</dbReference>
<dbReference type="PROSITE" id="PS50109">
    <property type="entry name" value="HIS_KIN"/>
    <property type="match status" value="1"/>
</dbReference>
<feature type="transmembrane region" description="Helical" evidence="16">
    <location>
        <begin position="365"/>
        <end position="385"/>
    </location>
</feature>